<dbReference type="PANTHER" id="PTHR34047">
    <property type="entry name" value="NUCLEAR INTRON MATURASE 1, MITOCHONDRIAL-RELATED"/>
    <property type="match status" value="1"/>
</dbReference>
<evidence type="ECO:0000256" key="9">
    <source>
        <dbReference type="ARBA" id="ARBA00048173"/>
    </source>
</evidence>
<dbReference type="GO" id="GO:0003723">
    <property type="term" value="F:RNA binding"/>
    <property type="evidence" value="ECO:0007669"/>
    <property type="project" value="InterPro"/>
</dbReference>
<organism evidence="11 12">
    <name type="scientific">Aquicella lusitana</name>
    <dbReference type="NCBI Taxonomy" id="254246"/>
    <lineage>
        <taxon>Bacteria</taxon>
        <taxon>Pseudomonadati</taxon>
        <taxon>Pseudomonadota</taxon>
        <taxon>Gammaproteobacteria</taxon>
        <taxon>Legionellales</taxon>
        <taxon>Coxiellaceae</taxon>
        <taxon>Aquicella</taxon>
    </lineage>
</organism>
<dbReference type="PROSITE" id="PS50878">
    <property type="entry name" value="RT_POL"/>
    <property type="match status" value="1"/>
</dbReference>
<evidence type="ECO:0000256" key="6">
    <source>
        <dbReference type="ARBA" id="ARBA00022918"/>
    </source>
</evidence>
<dbReference type="InterPro" id="IPR043128">
    <property type="entry name" value="Rev_trsase/Diguanyl_cyclase"/>
</dbReference>
<keyword evidence="5" id="KW-0460">Magnesium</keyword>
<keyword evidence="4" id="KW-0479">Metal-binding</keyword>
<evidence type="ECO:0000259" key="10">
    <source>
        <dbReference type="PROSITE" id="PS50878"/>
    </source>
</evidence>
<evidence type="ECO:0000256" key="4">
    <source>
        <dbReference type="ARBA" id="ARBA00022723"/>
    </source>
</evidence>
<evidence type="ECO:0000313" key="11">
    <source>
        <dbReference type="EMBL" id="RDI36325.1"/>
    </source>
</evidence>
<evidence type="ECO:0000256" key="7">
    <source>
        <dbReference type="ARBA" id="ARBA00023118"/>
    </source>
</evidence>
<dbReference type="InterPro" id="IPR030931">
    <property type="entry name" value="Group_II_RT_mat"/>
</dbReference>
<dbReference type="GO" id="GO:0051607">
    <property type="term" value="P:defense response to virus"/>
    <property type="evidence" value="ECO:0007669"/>
    <property type="project" value="UniProtKB-KW"/>
</dbReference>
<dbReference type="SUPFAM" id="SSF56672">
    <property type="entry name" value="DNA/RNA polymerases"/>
    <property type="match status" value="1"/>
</dbReference>
<evidence type="ECO:0000256" key="2">
    <source>
        <dbReference type="ARBA" id="ARBA00022679"/>
    </source>
</evidence>
<dbReference type="CDD" id="cd01651">
    <property type="entry name" value="RT_G2_intron"/>
    <property type="match status" value="1"/>
</dbReference>
<proteinExistence type="inferred from homology"/>
<evidence type="ECO:0000256" key="3">
    <source>
        <dbReference type="ARBA" id="ARBA00022695"/>
    </source>
</evidence>
<keyword evidence="7" id="KW-0051">Antiviral defense</keyword>
<sequence>MDKAKSFDIPKQLVFGAYQQVAKNAGSAGVDEISIKMFHEEHKQHLYKLWNRMSSGSYFPPPVKTVLIPKKSGGERPLGIPTVADRIAQTVVKRILEPQLEPHFDEDSYGYRPKKSALDAVATARQRCWKYQWVIDLDIKGFFDSIDHGLLMRAVEKHTSCRWALLYIKRWLTADSQQPDGTRVMRIQGTPQGGVISPLLANLFLHYAFDKWMRKAYPNICFERYADDILVHCRTKAEAETILKAISERLAECKLSTNREKTKIVYCGLSEAYDDYPHRKFDFLGYTFRHRLTRSKIGKQFVGFVPAISNSAKKSLRQVIKRWRIHRRTYETIESLAKWINPYLRGWVNYYGKFYRSEMQSPLLQVEHYLKRWCKNKFRGKCHKASMDQALKYLGQVRKYKPHLFEHWRYGWGSPLV</sequence>
<dbReference type="InterPro" id="IPR000123">
    <property type="entry name" value="Reverse_transcriptase_msDNA"/>
</dbReference>
<dbReference type="Pfam" id="PF08388">
    <property type="entry name" value="GIIM"/>
    <property type="match status" value="1"/>
</dbReference>
<dbReference type="RefSeq" id="WP_114835532.1">
    <property type="nucleotide sequence ID" value="NZ_LR699115.1"/>
</dbReference>
<keyword evidence="6 11" id="KW-0695">RNA-directed DNA polymerase</keyword>
<dbReference type="EMBL" id="QQAX01000058">
    <property type="protein sequence ID" value="RDI36325.1"/>
    <property type="molecule type" value="Genomic_DNA"/>
</dbReference>
<dbReference type="NCBIfam" id="TIGR04416">
    <property type="entry name" value="group_II_RT_mat"/>
    <property type="match status" value="1"/>
</dbReference>
<gene>
    <name evidence="11" type="ORF">C8D86_1582</name>
</gene>
<dbReference type="InterPro" id="IPR000477">
    <property type="entry name" value="RT_dom"/>
</dbReference>
<dbReference type="InterPro" id="IPR043502">
    <property type="entry name" value="DNA/RNA_pol_sf"/>
</dbReference>
<evidence type="ECO:0000256" key="1">
    <source>
        <dbReference type="ARBA" id="ARBA00012493"/>
    </source>
</evidence>
<comment type="catalytic activity">
    <reaction evidence="9">
        <text>DNA(n) + a 2'-deoxyribonucleoside 5'-triphosphate = DNA(n+1) + diphosphate</text>
        <dbReference type="Rhea" id="RHEA:22508"/>
        <dbReference type="Rhea" id="RHEA-COMP:17339"/>
        <dbReference type="Rhea" id="RHEA-COMP:17340"/>
        <dbReference type="ChEBI" id="CHEBI:33019"/>
        <dbReference type="ChEBI" id="CHEBI:61560"/>
        <dbReference type="ChEBI" id="CHEBI:173112"/>
        <dbReference type="EC" id="2.7.7.49"/>
    </reaction>
</comment>
<keyword evidence="12" id="KW-1185">Reference proteome</keyword>
<dbReference type="EC" id="2.7.7.49" evidence="1"/>
<dbReference type="OrthoDB" id="9793236at2"/>
<dbReference type="GO" id="GO:0046872">
    <property type="term" value="F:metal ion binding"/>
    <property type="evidence" value="ECO:0007669"/>
    <property type="project" value="UniProtKB-KW"/>
</dbReference>
<dbReference type="Proteomes" id="UP000254720">
    <property type="component" value="Unassembled WGS sequence"/>
</dbReference>
<feature type="domain" description="Reverse transcriptase" evidence="10">
    <location>
        <begin position="49"/>
        <end position="288"/>
    </location>
</feature>
<comment type="similarity">
    <text evidence="8">Belongs to the bacterial reverse transcriptase family.</text>
</comment>
<dbReference type="InterPro" id="IPR013597">
    <property type="entry name" value="Mat_intron_G2"/>
</dbReference>
<dbReference type="PRINTS" id="PR00866">
    <property type="entry name" value="RNADNAPOLMS"/>
</dbReference>
<keyword evidence="2" id="KW-0808">Transferase</keyword>
<dbReference type="PANTHER" id="PTHR34047:SF3">
    <property type="entry name" value="BLR2052 PROTEIN"/>
    <property type="match status" value="1"/>
</dbReference>
<dbReference type="Pfam" id="PF00078">
    <property type="entry name" value="RVT_1"/>
    <property type="match status" value="1"/>
</dbReference>
<dbReference type="AlphaFoldDB" id="A0A370FXZ0"/>
<evidence type="ECO:0000313" key="12">
    <source>
        <dbReference type="Proteomes" id="UP000254720"/>
    </source>
</evidence>
<accession>A0A370FXZ0</accession>
<protein>
    <recommendedName>
        <fullName evidence="1">RNA-directed DNA polymerase</fullName>
        <ecNumber evidence="1">2.7.7.49</ecNumber>
    </recommendedName>
</protein>
<dbReference type="InterPro" id="IPR051083">
    <property type="entry name" value="GrpII_Intron_Splice-Mob/Def"/>
</dbReference>
<keyword evidence="3" id="KW-0548">Nucleotidyltransferase</keyword>
<reference evidence="11 12" key="1">
    <citation type="submission" date="2018-07" db="EMBL/GenBank/DDBJ databases">
        <title>Genomic Encyclopedia of Type Strains, Phase IV (KMG-IV): sequencing the most valuable type-strain genomes for metagenomic binning, comparative biology and taxonomic classification.</title>
        <authorList>
            <person name="Goeker M."/>
        </authorList>
    </citation>
    <scope>NUCLEOTIDE SEQUENCE [LARGE SCALE GENOMIC DNA]</scope>
    <source>
        <strain evidence="11 12">DSM 16500</strain>
    </source>
</reference>
<name>A0A370FXZ0_9COXI</name>
<dbReference type="Gene3D" id="3.30.70.270">
    <property type="match status" value="1"/>
</dbReference>
<evidence type="ECO:0000256" key="5">
    <source>
        <dbReference type="ARBA" id="ARBA00022842"/>
    </source>
</evidence>
<dbReference type="GO" id="GO:0003964">
    <property type="term" value="F:RNA-directed DNA polymerase activity"/>
    <property type="evidence" value="ECO:0007669"/>
    <property type="project" value="UniProtKB-KW"/>
</dbReference>
<comment type="caution">
    <text evidence="11">The sequence shown here is derived from an EMBL/GenBank/DDBJ whole genome shotgun (WGS) entry which is preliminary data.</text>
</comment>
<evidence type="ECO:0000256" key="8">
    <source>
        <dbReference type="ARBA" id="ARBA00034120"/>
    </source>
</evidence>